<gene>
    <name evidence="1" type="ORF">HL657_04765</name>
</gene>
<proteinExistence type="predicted"/>
<name>A0ABU3Z0Z1_9EURY</name>
<dbReference type="EMBL" id="JABFFQ010000002">
    <property type="protein sequence ID" value="MDV4342487.1"/>
    <property type="molecule type" value="Genomic_DNA"/>
</dbReference>
<keyword evidence="2" id="KW-1185">Reference proteome</keyword>
<dbReference type="Proteomes" id="UP001273768">
    <property type="component" value="Unassembled WGS sequence"/>
</dbReference>
<evidence type="ECO:0000313" key="1">
    <source>
        <dbReference type="EMBL" id="MDV4342487.1"/>
    </source>
</evidence>
<accession>A0ABU3Z0Z1</accession>
<reference evidence="1 2" key="1">
    <citation type="submission" date="2020-05" db="EMBL/GenBank/DDBJ databases">
        <title>Isolation and characterization of methanoarchaea from a cold seep at offshore SW Taiwan.</title>
        <authorList>
            <person name="Chen Y.-W."/>
            <person name="Chen S.-C."/>
            <person name="Lai M.-C."/>
        </authorList>
    </citation>
    <scope>NUCLEOTIDE SEQUENCE [LARGE SCALE GENOMIC DNA]</scope>
    <source>
        <strain evidence="1 2">YWC-01</strain>
    </source>
</reference>
<organism evidence="1 2">
    <name type="scientific">Methanoculleus nereidis</name>
    <dbReference type="NCBI Taxonomy" id="2735141"/>
    <lineage>
        <taxon>Archaea</taxon>
        <taxon>Methanobacteriati</taxon>
        <taxon>Methanobacteriota</taxon>
        <taxon>Stenosarchaea group</taxon>
        <taxon>Methanomicrobia</taxon>
        <taxon>Methanomicrobiales</taxon>
        <taxon>Methanomicrobiaceae</taxon>
        <taxon>Methanoculleus</taxon>
    </lineage>
</organism>
<evidence type="ECO:0000313" key="2">
    <source>
        <dbReference type="Proteomes" id="UP001273768"/>
    </source>
</evidence>
<sequence>MGEWRSTAMQTASDIAGKFALSPSRQWRSCTMRMIDAAVTPGTTANTAVSLAVTMFVIPRIPSRAVAVAAGFAAGSILGR</sequence>
<comment type="caution">
    <text evidence="1">The sequence shown here is derived from an EMBL/GenBank/DDBJ whole genome shotgun (WGS) entry which is preliminary data.</text>
</comment>
<dbReference type="RefSeq" id="WP_317295681.1">
    <property type="nucleotide sequence ID" value="NZ_JABFFQ010000002.1"/>
</dbReference>
<protein>
    <submittedName>
        <fullName evidence="1">Uncharacterized protein</fullName>
    </submittedName>
</protein>